<dbReference type="InterPro" id="IPR011009">
    <property type="entry name" value="Kinase-like_dom_sf"/>
</dbReference>
<reference evidence="5" key="1">
    <citation type="journal article" date="2019" name="Int. J. Syst. Evol. Microbiol.">
        <title>The Global Catalogue of Microorganisms (GCM) 10K type strain sequencing project: providing services to taxonomists for standard genome sequencing and annotation.</title>
        <authorList>
            <consortium name="The Broad Institute Genomics Platform"/>
            <consortium name="The Broad Institute Genome Sequencing Center for Infectious Disease"/>
            <person name="Wu L."/>
            <person name="Ma J."/>
        </authorList>
    </citation>
    <scope>NUCLEOTIDE SEQUENCE [LARGE SCALE GENOMIC DNA]</scope>
    <source>
        <strain evidence="5">CGMCC 4.7426</strain>
    </source>
</reference>
<proteinExistence type="inferred from homology"/>
<dbReference type="PANTHER" id="PTHR10566:SF113">
    <property type="entry name" value="PROTEIN ACTIVITY OF BC1 COMPLEX KINASE 7, CHLOROPLASTIC"/>
    <property type="match status" value="1"/>
</dbReference>
<protein>
    <submittedName>
        <fullName evidence="4">ABC1 kinase family protein</fullName>
    </submittedName>
</protein>
<dbReference type="PANTHER" id="PTHR10566">
    <property type="entry name" value="CHAPERONE-ACTIVITY OF BC1 COMPLEX CABC1 -RELATED"/>
    <property type="match status" value="1"/>
</dbReference>
<sequence length="547" mass="63852">MLGVGNTLKFNLFYRCFIFVWLAVKFISQIYLFHLRHRIWDQRTRIKWNSLLERQAKEYREKAVRLGGVLIKVGQFMSTRADFMPEVFIKELSGLVDKVPPMSFDYAKNLLEQEWGTELDTHLQSIETSSVASASIGEVYQAELHDGSSVAIKVQRYRVDDIFHMDFKALKLVFRVISLFTSFGKKADLNALYNELIQVMDKELDFEQELAYGAYFRDRYAENNSIHIPAYYERLCTKRVLVMEWIDGAKVTDFTYLNEHNISPELLAKRLFDFYLDQFMNHGYFHADPHAGNILVQQDGTISIIDFGMVSDVRKQDTLYFKKIIQGLIVNDYDTIIETMDEMNFILPNADRKKLKKMIRKTIEIYESGSFRNMDSQAMDQLKEDLRVFINEQPIQVSADYAYLGRAASIILGILVHLYPEIDIEKMAKPKIKQFFGGKNLTDSIYKEIVKDTAKPILSYPRAMLNWLENGEKDRQWEKEQQHTHLMHHFFLLLEGVNVLLIFAGFVAFAYFTFHSLPLIGGTILGIFLVSLALILRKHYKFIKLRK</sequence>
<dbReference type="PROSITE" id="PS50011">
    <property type="entry name" value="PROTEIN_KINASE_DOM"/>
    <property type="match status" value="1"/>
</dbReference>
<dbReference type="InterPro" id="IPR050154">
    <property type="entry name" value="UbiB_kinase"/>
</dbReference>
<keyword evidence="5" id="KW-1185">Reference proteome</keyword>
<keyword evidence="4" id="KW-0418">Kinase</keyword>
<keyword evidence="4" id="KW-0808">Transferase</keyword>
<dbReference type="SUPFAM" id="SSF56112">
    <property type="entry name" value="Protein kinase-like (PK-like)"/>
    <property type="match status" value="1"/>
</dbReference>
<dbReference type="Proteomes" id="UP001595989">
    <property type="component" value="Unassembled WGS sequence"/>
</dbReference>
<evidence type="ECO:0000313" key="5">
    <source>
        <dbReference type="Proteomes" id="UP001595989"/>
    </source>
</evidence>
<dbReference type="GO" id="GO:0016301">
    <property type="term" value="F:kinase activity"/>
    <property type="evidence" value="ECO:0007669"/>
    <property type="project" value="UniProtKB-KW"/>
</dbReference>
<comment type="caution">
    <text evidence="4">The sequence shown here is derived from an EMBL/GenBank/DDBJ whole genome shotgun (WGS) entry which is preliminary data.</text>
</comment>
<keyword evidence="2" id="KW-1133">Transmembrane helix</keyword>
<dbReference type="RefSeq" id="WP_390295490.1">
    <property type="nucleotide sequence ID" value="NZ_JBHSFU010000004.1"/>
</dbReference>
<accession>A0ABV9DH18</accession>
<dbReference type="EMBL" id="JBHSFU010000004">
    <property type="protein sequence ID" value="MFC4558134.1"/>
    <property type="molecule type" value="Genomic_DNA"/>
</dbReference>
<dbReference type="Gene3D" id="1.10.510.10">
    <property type="entry name" value="Transferase(Phosphotransferase) domain 1"/>
    <property type="match status" value="1"/>
</dbReference>
<dbReference type="InterPro" id="IPR000719">
    <property type="entry name" value="Prot_kinase_dom"/>
</dbReference>
<dbReference type="Pfam" id="PF03109">
    <property type="entry name" value="ABC1"/>
    <property type="match status" value="1"/>
</dbReference>
<keyword evidence="2" id="KW-0812">Transmembrane</keyword>
<evidence type="ECO:0000259" key="3">
    <source>
        <dbReference type="PROSITE" id="PS50011"/>
    </source>
</evidence>
<evidence type="ECO:0000313" key="4">
    <source>
        <dbReference type="EMBL" id="MFC4558134.1"/>
    </source>
</evidence>
<feature type="domain" description="Protein kinase" evidence="3">
    <location>
        <begin position="125"/>
        <end position="458"/>
    </location>
</feature>
<name>A0ABV9DH18_9BACI</name>
<feature type="transmembrane region" description="Helical" evidence="2">
    <location>
        <begin position="12"/>
        <end position="33"/>
    </location>
</feature>
<comment type="similarity">
    <text evidence="1">Belongs to the protein kinase superfamily. ADCK protein kinase family.</text>
</comment>
<evidence type="ECO:0000256" key="2">
    <source>
        <dbReference type="SAM" id="Phobius"/>
    </source>
</evidence>
<dbReference type="InterPro" id="IPR004147">
    <property type="entry name" value="ABC1_dom"/>
</dbReference>
<dbReference type="CDD" id="cd05121">
    <property type="entry name" value="ABC1_ADCK3-like"/>
    <property type="match status" value="1"/>
</dbReference>
<feature type="transmembrane region" description="Helical" evidence="2">
    <location>
        <begin position="517"/>
        <end position="536"/>
    </location>
</feature>
<evidence type="ECO:0000256" key="1">
    <source>
        <dbReference type="ARBA" id="ARBA00009670"/>
    </source>
</evidence>
<gene>
    <name evidence="4" type="ORF">ACFO3D_07910</name>
</gene>
<keyword evidence="2" id="KW-0472">Membrane</keyword>
<organism evidence="4 5">
    <name type="scientific">Virgibacillus kekensis</name>
    <dbReference type="NCBI Taxonomy" id="202261"/>
    <lineage>
        <taxon>Bacteria</taxon>
        <taxon>Bacillati</taxon>
        <taxon>Bacillota</taxon>
        <taxon>Bacilli</taxon>
        <taxon>Bacillales</taxon>
        <taxon>Bacillaceae</taxon>
        <taxon>Virgibacillus</taxon>
    </lineage>
</organism>
<feature type="transmembrane region" description="Helical" evidence="2">
    <location>
        <begin position="490"/>
        <end position="511"/>
    </location>
</feature>